<organism evidence="1 2">
    <name type="scientific">Helicobacter ganmani</name>
    <dbReference type="NCBI Taxonomy" id="60246"/>
    <lineage>
        <taxon>Bacteria</taxon>
        <taxon>Pseudomonadati</taxon>
        <taxon>Campylobacterota</taxon>
        <taxon>Epsilonproteobacteria</taxon>
        <taxon>Campylobacterales</taxon>
        <taxon>Helicobacteraceae</taxon>
        <taxon>Helicobacter</taxon>
    </lineage>
</organism>
<gene>
    <name evidence="1" type="ORF">CQA43_07410</name>
</gene>
<dbReference type="AlphaFoldDB" id="A0A3D8IC61"/>
<proteinExistence type="predicted"/>
<sequence length="65" mass="7615">MESYPCGIQTLHKIIDLQILSRDSTNKIHNNEGRITKIFVVIARKFEKFSWQSIIPHKEDSIMKS</sequence>
<keyword evidence="2" id="KW-1185">Reference proteome</keyword>
<evidence type="ECO:0000313" key="2">
    <source>
        <dbReference type="Proteomes" id="UP000256650"/>
    </source>
</evidence>
<reference evidence="1 2" key="1">
    <citation type="submission" date="2018-04" db="EMBL/GenBank/DDBJ databases">
        <title>Novel Campyloabacter and Helicobacter Species and Strains.</title>
        <authorList>
            <person name="Mannion A.J."/>
            <person name="Shen Z."/>
            <person name="Fox J.G."/>
        </authorList>
    </citation>
    <scope>NUCLEOTIDE SEQUENCE [LARGE SCALE GENOMIC DNA]</scope>
    <source>
        <strain evidence="1 2">MIT 99-5101</strain>
    </source>
</reference>
<dbReference type="EMBL" id="NXLS01000008">
    <property type="protein sequence ID" value="RDU62131.1"/>
    <property type="molecule type" value="Genomic_DNA"/>
</dbReference>
<name>A0A3D8IC61_9HELI</name>
<protein>
    <submittedName>
        <fullName evidence="1">Uncharacterized protein</fullName>
    </submittedName>
</protein>
<accession>A0A3D8IC61</accession>
<comment type="caution">
    <text evidence="1">The sequence shown here is derived from an EMBL/GenBank/DDBJ whole genome shotgun (WGS) entry which is preliminary data.</text>
</comment>
<evidence type="ECO:0000313" key="1">
    <source>
        <dbReference type="EMBL" id="RDU62131.1"/>
    </source>
</evidence>
<dbReference type="Proteomes" id="UP000256650">
    <property type="component" value="Unassembled WGS sequence"/>
</dbReference>
<dbReference type="RefSeq" id="WP_115551974.1">
    <property type="nucleotide sequence ID" value="NZ_CAONBV010000014.1"/>
</dbReference>